<dbReference type="Proteomes" id="UP000092445">
    <property type="component" value="Unassembled WGS sequence"/>
</dbReference>
<proteinExistence type="predicted"/>
<sequence>MLCERRVFISAYFNESFILSHEWNRKASAICVVKAWTNCSNRLDELHMIASFIVSLMITHSVRAFYVEISNGINMKYIFIENLSPELYYNAYINNVQY</sequence>
<keyword evidence="2" id="KW-1185">Reference proteome</keyword>
<dbReference type="AlphaFoldDB" id="A0A1A9ZC72"/>
<evidence type="ECO:0000313" key="1">
    <source>
        <dbReference type="EnsemblMetazoa" id="GPAI010292-PA"/>
    </source>
</evidence>
<evidence type="ECO:0000313" key="2">
    <source>
        <dbReference type="Proteomes" id="UP000092445"/>
    </source>
</evidence>
<organism evidence="1 2">
    <name type="scientific">Glossina pallidipes</name>
    <name type="common">Tsetse fly</name>
    <dbReference type="NCBI Taxonomy" id="7398"/>
    <lineage>
        <taxon>Eukaryota</taxon>
        <taxon>Metazoa</taxon>
        <taxon>Ecdysozoa</taxon>
        <taxon>Arthropoda</taxon>
        <taxon>Hexapoda</taxon>
        <taxon>Insecta</taxon>
        <taxon>Pterygota</taxon>
        <taxon>Neoptera</taxon>
        <taxon>Endopterygota</taxon>
        <taxon>Diptera</taxon>
        <taxon>Brachycera</taxon>
        <taxon>Muscomorpha</taxon>
        <taxon>Hippoboscoidea</taxon>
        <taxon>Glossinidae</taxon>
        <taxon>Glossina</taxon>
    </lineage>
</organism>
<dbReference type="VEuPathDB" id="VectorBase:GPAI010292"/>
<dbReference type="EnsemblMetazoa" id="GPAI010292-RA">
    <property type="protein sequence ID" value="GPAI010292-PA"/>
    <property type="gene ID" value="GPAI010292"/>
</dbReference>
<accession>A0A1A9ZC72</accession>
<name>A0A1A9ZC72_GLOPL</name>
<reference evidence="1" key="2">
    <citation type="submission" date="2020-05" db="UniProtKB">
        <authorList>
            <consortium name="EnsemblMetazoa"/>
        </authorList>
    </citation>
    <scope>IDENTIFICATION</scope>
    <source>
        <strain evidence="1">IAEA</strain>
    </source>
</reference>
<protein>
    <submittedName>
        <fullName evidence="1">Uncharacterized protein</fullName>
    </submittedName>
</protein>
<reference evidence="2" key="1">
    <citation type="submission" date="2014-03" db="EMBL/GenBank/DDBJ databases">
        <authorList>
            <person name="Aksoy S."/>
            <person name="Warren W."/>
            <person name="Wilson R.K."/>
        </authorList>
    </citation>
    <scope>NUCLEOTIDE SEQUENCE [LARGE SCALE GENOMIC DNA]</scope>
    <source>
        <strain evidence="2">IAEA</strain>
    </source>
</reference>